<reference evidence="10 11" key="1">
    <citation type="submission" date="2019-10" db="EMBL/GenBank/DDBJ databases">
        <title>Genome diversity of Sutterella seckii.</title>
        <authorList>
            <person name="Chaplin A.V."/>
            <person name="Sokolova S.R."/>
            <person name="Mosin K.A."/>
            <person name="Ivanova E.L."/>
            <person name="Kochetkova T.O."/>
            <person name="Goltsov A.Y."/>
            <person name="Trofimov D.Y."/>
            <person name="Efimov B.A."/>
        </authorList>
    </citation>
    <scope>NUCLEOTIDE SEQUENCE [LARGE SCALE GENOMIC DNA]</scope>
    <source>
        <strain evidence="10 11">ASD3426</strain>
    </source>
</reference>
<proteinExistence type="inferred from homology"/>
<dbReference type="InterPro" id="IPR036286">
    <property type="entry name" value="LexA/Signal_pep-like_sf"/>
</dbReference>
<keyword evidence="6" id="KW-0742">SOS response</keyword>
<evidence type="ECO:0000256" key="5">
    <source>
        <dbReference type="ARBA" id="ARBA00023204"/>
    </source>
</evidence>
<keyword evidence="3 7" id="KW-0378">Hydrolase</keyword>
<evidence type="ECO:0000256" key="1">
    <source>
        <dbReference type="ARBA" id="ARBA00007484"/>
    </source>
</evidence>
<evidence type="ECO:0000313" key="10">
    <source>
        <dbReference type="EMBL" id="KAB7651258.1"/>
    </source>
</evidence>
<evidence type="ECO:0000256" key="7">
    <source>
        <dbReference type="RuleBase" id="RU003991"/>
    </source>
</evidence>
<dbReference type="Gene3D" id="2.10.109.10">
    <property type="entry name" value="Umud Fragment, subunit A"/>
    <property type="match status" value="1"/>
</dbReference>
<dbReference type="GO" id="GO:0009432">
    <property type="term" value="P:SOS response"/>
    <property type="evidence" value="ECO:0007669"/>
    <property type="project" value="UniProtKB-KW"/>
</dbReference>
<evidence type="ECO:0000256" key="6">
    <source>
        <dbReference type="ARBA" id="ARBA00023236"/>
    </source>
</evidence>
<dbReference type="GO" id="GO:0006355">
    <property type="term" value="P:regulation of DNA-templated transcription"/>
    <property type="evidence" value="ECO:0007669"/>
    <property type="project" value="InterPro"/>
</dbReference>
<comment type="caution">
    <text evidence="10">The sequence shown here is derived from an EMBL/GenBank/DDBJ whole genome shotgun (WGS) entry which is preliminary data.</text>
</comment>
<keyword evidence="2" id="KW-0227">DNA damage</keyword>
<dbReference type="RefSeq" id="WP_139687125.1">
    <property type="nucleotide sequence ID" value="NZ_WEHW01000018.1"/>
</dbReference>
<comment type="similarity">
    <text evidence="1 7">Belongs to the peptidase S24 family.</text>
</comment>
<feature type="domain" description="Peptidase S24/S26A/S26B/S26C" evidence="9">
    <location>
        <begin position="95"/>
        <end position="208"/>
    </location>
</feature>
<evidence type="ECO:0000256" key="8">
    <source>
        <dbReference type="SAM" id="MobiDB-lite"/>
    </source>
</evidence>
<dbReference type="CDD" id="cd06529">
    <property type="entry name" value="S24_LexA-like"/>
    <property type="match status" value="1"/>
</dbReference>
<dbReference type="InterPro" id="IPR006197">
    <property type="entry name" value="Peptidase_S24_LexA"/>
</dbReference>
<evidence type="ECO:0000313" key="11">
    <source>
        <dbReference type="Proteomes" id="UP000469462"/>
    </source>
</evidence>
<evidence type="ECO:0000256" key="2">
    <source>
        <dbReference type="ARBA" id="ARBA00022763"/>
    </source>
</evidence>
<dbReference type="Proteomes" id="UP000469462">
    <property type="component" value="Unassembled WGS sequence"/>
</dbReference>
<dbReference type="PANTHER" id="PTHR33516">
    <property type="entry name" value="LEXA REPRESSOR"/>
    <property type="match status" value="1"/>
</dbReference>
<evidence type="ECO:0000256" key="3">
    <source>
        <dbReference type="ARBA" id="ARBA00022801"/>
    </source>
</evidence>
<dbReference type="PANTHER" id="PTHR33516:SF2">
    <property type="entry name" value="LEXA REPRESSOR-RELATED"/>
    <property type="match status" value="1"/>
</dbReference>
<dbReference type="InterPro" id="IPR015927">
    <property type="entry name" value="Peptidase_S24_S26A/B/C"/>
</dbReference>
<evidence type="ECO:0000256" key="4">
    <source>
        <dbReference type="ARBA" id="ARBA00022813"/>
    </source>
</evidence>
<dbReference type="GO" id="GO:0006281">
    <property type="term" value="P:DNA repair"/>
    <property type="evidence" value="ECO:0007669"/>
    <property type="project" value="UniProtKB-KW"/>
</dbReference>
<protein>
    <submittedName>
        <fullName evidence="10">Peptidase S24</fullName>
    </submittedName>
</protein>
<accession>A0AAI9WN83</accession>
<dbReference type="GO" id="GO:0003677">
    <property type="term" value="F:DNA binding"/>
    <property type="evidence" value="ECO:0007669"/>
    <property type="project" value="InterPro"/>
</dbReference>
<dbReference type="EMBL" id="WEHW01000018">
    <property type="protein sequence ID" value="KAB7651258.1"/>
    <property type="molecule type" value="Genomic_DNA"/>
</dbReference>
<gene>
    <name evidence="10" type="ORF">GBM96_06420</name>
</gene>
<name>A0AAI9WN83_9BURK</name>
<keyword evidence="11" id="KW-1185">Reference proteome</keyword>
<dbReference type="Pfam" id="PF00717">
    <property type="entry name" value="Peptidase_S24"/>
    <property type="match status" value="1"/>
</dbReference>
<dbReference type="GO" id="GO:0016787">
    <property type="term" value="F:hydrolase activity"/>
    <property type="evidence" value="ECO:0007669"/>
    <property type="project" value="UniProtKB-KW"/>
</dbReference>
<sequence length="216" mass="23892">MTEKKLTPEETPLKRQPGRPRKADDEVQGRFLTMRVNEALMQAVKERGGSRWAREALLDALRRSGGVLSPGIKPETIQIPSEKSSEAALPRLDLRAACGFPAPAAESETEETDLYDLLVPKPGKTILVEASGDSMVDAGIYEGDLLIVEVSSEARSGQIVLVCYDGNFLVKRLKVIDGRPELRSENDAVNYPVLKPRPTEQFVIEGIVRHVIRSFR</sequence>
<dbReference type="SUPFAM" id="SSF51306">
    <property type="entry name" value="LexA/Signal peptidase"/>
    <property type="match status" value="1"/>
</dbReference>
<dbReference type="InterPro" id="IPR039418">
    <property type="entry name" value="LexA-like"/>
</dbReference>
<dbReference type="AlphaFoldDB" id="A0AAI9WN83"/>
<feature type="compositionally biased region" description="Basic and acidic residues" evidence="8">
    <location>
        <begin position="1"/>
        <end position="13"/>
    </location>
</feature>
<organism evidence="10 11">
    <name type="scientific">Sutterella seckii</name>
    <dbReference type="NCBI Taxonomy" id="1944635"/>
    <lineage>
        <taxon>Bacteria</taxon>
        <taxon>Pseudomonadati</taxon>
        <taxon>Pseudomonadota</taxon>
        <taxon>Betaproteobacteria</taxon>
        <taxon>Burkholderiales</taxon>
        <taxon>Sutterellaceae</taxon>
        <taxon>Sutterella</taxon>
    </lineage>
</organism>
<keyword evidence="5" id="KW-0234">DNA repair</keyword>
<keyword evidence="4 7" id="KW-0068">Autocatalytic cleavage</keyword>
<dbReference type="PRINTS" id="PR00726">
    <property type="entry name" value="LEXASERPTASE"/>
</dbReference>
<feature type="region of interest" description="Disordered" evidence="8">
    <location>
        <begin position="1"/>
        <end position="27"/>
    </location>
</feature>
<dbReference type="InterPro" id="IPR050077">
    <property type="entry name" value="LexA_repressor"/>
</dbReference>
<evidence type="ECO:0000259" key="9">
    <source>
        <dbReference type="Pfam" id="PF00717"/>
    </source>
</evidence>